<dbReference type="Proteomes" id="UP000064007">
    <property type="component" value="Chromosome 1"/>
</dbReference>
<dbReference type="OrthoDB" id="9808022at2"/>
<gene>
    <name evidence="12" type="primary">yggW</name>
    <name evidence="12" type="ORF">BN1208_0037</name>
</gene>
<evidence type="ECO:0000313" key="12">
    <source>
        <dbReference type="EMBL" id="CEZ18933.1"/>
    </source>
</evidence>
<organism evidence="12 13">
    <name type="scientific">Candidatus Methylopumilus planktonicus</name>
    <dbReference type="NCBI Taxonomy" id="1581557"/>
    <lineage>
        <taxon>Bacteria</taxon>
        <taxon>Pseudomonadati</taxon>
        <taxon>Pseudomonadota</taxon>
        <taxon>Betaproteobacteria</taxon>
        <taxon>Nitrosomonadales</taxon>
        <taxon>Methylophilaceae</taxon>
        <taxon>Candidatus Methylopumilus</taxon>
    </lineage>
</organism>
<keyword evidence="9 10" id="KW-0143">Chaperone</keyword>
<dbReference type="InterPro" id="IPR034505">
    <property type="entry name" value="Coproporphyrinogen-III_oxidase"/>
</dbReference>
<name>A0A0D6EU24_9PROT</name>
<dbReference type="SFLD" id="SFLDF00288">
    <property type="entry name" value="HemN-like__clustered_with_nucl"/>
    <property type="match status" value="1"/>
</dbReference>
<dbReference type="Pfam" id="PF04055">
    <property type="entry name" value="Radical_SAM"/>
    <property type="match status" value="1"/>
</dbReference>
<dbReference type="EMBL" id="LN827929">
    <property type="protein sequence ID" value="CEZ18933.1"/>
    <property type="molecule type" value="Genomic_DNA"/>
</dbReference>
<dbReference type="InterPro" id="IPR006638">
    <property type="entry name" value="Elp3/MiaA/NifB-like_rSAM"/>
</dbReference>
<evidence type="ECO:0000256" key="9">
    <source>
        <dbReference type="ARBA" id="ARBA00023186"/>
    </source>
</evidence>
<dbReference type="SFLD" id="SFLDG01065">
    <property type="entry name" value="anaerobic_coproporphyrinogen-I"/>
    <property type="match status" value="1"/>
</dbReference>
<keyword evidence="6 10" id="KW-0479">Metal-binding</keyword>
<dbReference type="InterPro" id="IPR058240">
    <property type="entry name" value="rSAM_sf"/>
</dbReference>
<keyword evidence="4 10" id="KW-0349">Heme</keyword>
<evidence type="ECO:0000256" key="8">
    <source>
        <dbReference type="ARBA" id="ARBA00023014"/>
    </source>
</evidence>
<accession>A0A0D6EU24</accession>
<dbReference type="InterPro" id="IPR010723">
    <property type="entry name" value="HemN_C"/>
</dbReference>
<dbReference type="PANTHER" id="PTHR13932">
    <property type="entry name" value="COPROPORPHYRINIGEN III OXIDASE"/>
    <property type="match status" value="1"/>
</dbReference>
<evidence type="ECO:0000256" key="2">
    <source>
        <dbReference type="ARBA" id="ARBA00006100"/>
    </source>
</evidence>
<protein>
    <recommendedName>
        <fullName evidence="3 10">Heme chaperone HemW</fullName>
    </recommendedName>
</protein>
<evidence type="ECO:0000256" key="4">
    <source>
        <dbReference type="ARBA" id="ARBA00022617"/>
    </source>
</evidence>
<evidence type="ECO:0000256" key="3">
    <source>
        <dbReference type="ARBA" id="ARBA00017228"/>
    </source>
</evidence>
<dbReference type="InterPro" id="IPR013785">
    <property type="entry name" value="Aldolase_TIM"/>
</dbReference>
<comment type="subcellular location">
    <subcellularLocation>
        <location evidence="10">Cytoplasm</location>
    </subcellularLocation>
</comment>
<evidence type="ECO:0000256" key="5">
    <source>
        <dbReference type="ARBA" id="ARBA00022691"/>
    </source>
</evidence>
<dbReference type="GO" id="GO:0051539">
    <property type="term" value="F:4 iron, 4 sulfur cluster binding"/>
    <property type="evidence" value="ECO:0007669"/>
    <property type="project" value="UniProtKB-UniRule"/>
</dbReference>
<evidence type="ECO:0000313" key="13">
    <source>
        <dbReference type="Proteomes" id="UP000064007"/>
    </source>
</evidence>
<dbReference type="SFLD" id="SFLDF00562">
    <property type="entry name" value="HemN-like__clustered_with_heat"/>
    <property type="match status" value="1"/>
</dbReference>
<sequence>MSQTSRLAMPPPLSLYIHIPWCVKKCPYCDFNSHEHKEAQNFTDLESMYVDALIKDLEYSLPKIWGRKIHSIFFGGGTPSLFSGKAIQKILSQVRALTPILYDGEITLEANPGAIDSNHFESYKEAGVTRVSLGIQSFNDVHLKALGRIHDSSEAKKGIEIAMRHFDEVNLDLMYALPHQTLDEAIDDAKTATSFYTQHLSFYHLTIEPNTFFFKHPPKLPLDDESAEMQETIEGILSQHGFQHYETSAFAKPKSQCQHNLNYWQFGDYLGIGAGAHSKLTFHDKMSRESRYKNPKQYMEKVVTQHMIESETIIHESDLAFEFMMNHLRLIDGFSIQSFEDKTGLNISAIDKELKAAIDIKLITMDHEMIKPTLLGQRFLNDLLSIFLK</sequence>
<dbReference type="SFLD" id="SFLDS00029">
    <property type="entry name" value="Radical_SAM"/>
    <property type="match status" value="1"/>
</dbReference>
<dbReference type="STRING" id="1581557.BN1208_0037"/>
<evidence type="ECO:0000259" key="11">
    <source>
        <dbReference type="PROSITE" id="PS51918"/>
    </source>
</evidence>
<comment type="similarity">
    <text evidence="2">Belongs to the anaerobic coproporphyrinogen-III oxidase family. HemW subfamily.</text>
</comment>
<dbReference type="SMART" id="SM00729">
    <property type="entry name" value="Elp3"/>
    <property type="match status" value="1"/>
</dbReference>
<keyword evidence="8 10" id="KW-0411">Iron-sulfur</keyword>
<dbReference type="InterPro" id="IPR007197">
    <property type="entry name" value="rSAM"/>
</dbReference>
<comment type="function">
    <text evidence="10">Probably acts as a heme chaperone, transferring heme to an unknown acceptor. Binds one molecule of heme per monomer, possibly covalently. Binds 1 [4Fe-4S] cluster. The cluster is coordinated with 3 cysteines and an exchangeable S-adenosyl-L-methionine.</text>
</comment>
<keyword evidence="5 10" id="KW-0949">S-adenosyl-L-methionine</keyword>
<evidence type="ECO:0000256" key="10">
    <source>
        <dbReference type="RuleBase" id="RU364116"/>
    </source>
</evidence>
<comment type="cofactor">
    <cofactor evidence="1">
        <name>[4Fe-4S] cluster</name>
        <dbReference type="ChEBI" id="CHEBI:49883"/>
    </cofactor>
</comment>
<evidence type="ECO:0000256" key="7">
    <source>
        <dbReference type="ARBA" id="ARBA00023004"/>
    </source>
</evidence>
<proteinExistence type="inferred from homology"/>
<dbReference type="InterPro" id="IPR004559">
    <property type="entry name" value="HemW-like"/>
</dbReference>
<dbReference type="PANTHER" id="PTHR13932:SF5">
    <property type="entry name" value="RADICAL S-ADENOSYL METHIONINE DOMAIN-CONTAINING PROTEIN 1, MITOCHONDRIAL"/>
    <property type="match status" value="1"/>
</dbReference>
<dbReference type="AlphaFoldDB" id="A0A0D6EU24"/>
<dbReference type="CDD" id="cd01335">
    <property type="entry name" value="Radical_SAM"/>
    <property type="match status" value="1"/>
</dbReference>
<dbReference type="GO" id="GO:0046872">
    <property type="term" value="F:metal ion binding"/>
    <property type="evidence" value="ECO:0007669"/>
    <property type="project" value="UniProtKB-UniRule"/>
</dbReference>
<keyword evidence="7 10" id="KW-0408">Iron</keyword>
<dbReference type="Pfam" id="PF06969">
    <property type="entry name" value="HemN_C"/>
    <property type="match status" value="1"/>
</dbReference>
<dbReference type="RefSeq" id="WP_046486612.1">
    <property type="nucleotide sequence ID" value="NZ_LN827929.1"/>
</dbReference>
<dbReference type="SUPFAM" id="SSF102114">
    <property type="entry name" value="Radical SAM enzymes"/>
    <property type="match status" value="1"/>
</dbReference>
<reference evidence="13" key="1">
    <citation type="submission" date="2014-12" db="EMBL/GenBank/DDBJ databases">
        <authorList>
            <person name="Salcher M.M."/>
        </authorList>
    </citation>
    <scope>NUCLEOTIDE SEQUENCE [LARGE SCALE GENOMIC DNA]</scope>
    <source>
        <strain evidence="13">MMS-10A-171</strain>
    </source>
</reference>
<dbReference type="Gene3D" id="3.20.20.70">
    <property type="entry name" value="Aldolase class I"/>
    <property type="match status" value="1"/>
</dbReference>
<dbReference type="GO" id="GO:0004109">
    <property type="term" value="F:coproporphyrinogen oxidase activity"/>
    <property type="evidence" value="ECO:0007669"/>
    <property type="project" value="InterPro"/>
</dbReference>
<dbReference type="PROSITE" id="PS51918">
    <property type="entry name" value="RADICAL_SAM"/>
    <property type="match status" value="1"/>
</dbReference>
<dbReference type="NCBIfam" id="TIGR00539">
    <property type="entry name" value="hemN_rel"/>
    <property type="match status" value="1"/>
</dbReference>
<feature type="domain" description="Radical SAM core" evidence="11">
    <location>
        <begin position="7"/>
        <end position="243"/>
    </location>
</feature>
<dbReference type="GO" id="GO:0005737">
    <property type="term" value="C:cytoplasm"/>
    <property type="evidence" value="ECO:0007669"/>
    <property type="project" value="UniProtKB-SubCell"/>
</dbReference>
<dbReference type="KEGG" id="mbat:BN1208_0037"/>
<dbReference type="HOGENOM" id="CLU_027579_2_1_4"/>
<keyword evidence="13" id="KW-1185">Reference proteome</keyword>
<evidence type="ECO:0000256" key="1">
    <source>
        <dbReference type="ARBA" id="ARBA00001966"/>
    </source>
</evidence>
<keyword evidence="10" id="KW-0963">Cytoplasm</keyword>
<evidence type="ECO:0000256" key="6">
    <source>
        <dbReference type="ARBA" id="ARBA00022723"/>
    </source>
</evidence>
<dbReference type="GO" id="GO:0006779">
    <property type="term" value="P:porphyrin-containing compound biosynthetic process"/>
    <property type="evidence" value="ECO:0007669"/>
    <property type="project" value="InterPro"/>
</dbReference>
<dbReference type="SFLD" id="SFLDG01082">
    <property type="entry name" value="B12-binding_domain_containing"/>
    <property type="match status" value="1"/>
</dbReference>
<keyword evidence="10" id="KW-0004">4Fe-4S</keyword>